<feature type="transmembrane region" description="Helical" evidence="1">
    <location>
        <begin position="301"/>
        <end position="319"/>
    </location>
</feature>
<protein>
    <submittedName>
        <fullName evidence="2">Uncharacterized protein</fullName>
    </submittedName>
</protein>
<dbReference type="AlphaFoldDB" id="A0A2P4NWY9"/>
<comment type="caution">
    <text evidence="2">The sequence shown here is derived from an EMBL/GenBank/DDBJ whole genome shotgun (WGS) entry which is preliminary data.</text>
</comment>
<dbReference type="Proteomes" id="UP000018888">
    <property type="component" value="Unassembled WGS sequence"/>
</dbReference>
<gene>
    <name evidence="2" type="ORF">GLOIN_2v1849143</name>
</gene>
<keyword evidence="3" id="KW-1185">Reference proteome</keyword>
<reference evidence="2 3" key="2">
    <citation type="journal article" date="2018" name="New Phytol.">
        <title>High intraspecific genome diversity in the model arbuscular mycorrhizal symbiont Rhizophagus irregularis.</title>
        <authorList>
            <person name="Chen E.C.H."/>
            <person name="Morin E."/>
            <person name="Beaudet D."/>
            <person name="Noel J."/>
            <person name="Yildirir G."/>
            <person name="Ndikumana S."/>
            <person name="Charron P."/>
            <person name="St-Onge C."/>
            <person name="Giorgi J."/>
            <person name="Kruger M."/>
            <person name="Marton T."/>
            <person name="Ropars J."/>
            <person name="Grigoriev I.V."/>
            <person name="Hainaut M."/>
            <person name="Henrissat B."/>
            <person name="Roux C."/>
            <person name="Martin F."/>
            <person name="Corradi N."/>
        </authorList>
    </citation>
    <scope>NUCLEOTIDE SEQUENCE [LARGE SCALE GENOMIC DNA]</scope>
    <source>
        <strain evidence="2 3">DAOM 197198</strain>
    </source>
</reference>
<sequence length="325" mass="37919">MYNGPGIEVENKSEFWHGEHNIMINSVEYFTGDFVHIMASNQLNCIRITSIILHNSRLKLKLQRFLTFDELPAQYQTADRYSNSSNKRWLLEDKPIIVEPEVIVGKTLIFPQDFTNLPNLHINGHLQHHAKTFATLVNSAVGVKEMVHKIFKNTVSHTNGKMIEKDLIKRYNTLQALRNIIDGTLDSHYNNFLGNGYFQDNIFRLLLSSWFATSATISNTEKIAINEAVESPDYSIYEILLQAKWKQYKILQNNFETNISINGYIYYGLKTAYKEYFNFTEYLHNTKIIYFNYISYKISSWLMWIAAFQGFNILLVFILKKGNAY</sequence>
<name>A0A2P4NWY9_RHIID</name>
<keyword evidence="1" id="KW-0472">Membrane</keyword>
<keyword evidence="1" id="KW-1133">Transmembrane helix</keyword>
<organism evidence="2 3">
    <name type="scientific">Rhizophagus irregularis (strain DAOM 181602 / DAOM 197198 / MUCL 43194)</name>
    <name type="common">Arbuscular mycorrhizal fungus</name>
    <name type="synonym">Glomus intraradices</name>
    <dbReference type="NCBI Taxonomy" id="747089"/>
    <lineage>
        <taxon>Eukaryota</taxon>
        <taxon>Fungi</taxon>
        <taxon>Fungi incertae sedis</taxon>
        <taxon>Mucoromycota</taxon>
        <taxon>Glomeromycotina</taxon>
        <taxon>Glomeromycetes</taxon>
        <taxon>Glomerales</taxon>
        <taxon>Glomeraceae</taxon>
        <taxon>Rhizophagus</taxon>
    </lineage>
</organism>
<evidence type="ECO:0000313" key="3">
    <source>
        <dbReference type="Proteomes" id="UP000018888"/>
    </source>
</evidence>
<evidence type="ECO:0000256" key="1">
    <source>
        <dbReference type="SAM" id="Phobius"/>
    </source>
</evidence>
<reference evidence="2 3" key="1">
    <citation type="journal article" date="2013" name="Proc. Natl. Acad. Sci. U.S.A.">
        <title>Genome of an arbuscular mycorrhizal fungus provides insight into the oldest plant symbiosis.</title>
        <authorList>
            <person name="Tisserant E."/>
            <person name="Malbreil M."/>
            <person name="Kuo A."/>
            <person name="Kohler A."/>
            <person name="Symeonidi A."/>
            <person name="Balestrini R."/>
            <person name="Charron P."/>
            <person name="Duensing N."/>
            <person name="Frei Dit Frey N."/>
            <person name="Gianinazzi-Pearson V."/>
            <person name="Gilbert L.B."/>
            <person name="Handa Y."/>
            <person name="Herr J.R."/>
            <person name="Hijri M."/>
            <person name="Koul R."/>
            <person name="Kawaguchi M."/>
            <person name="Krajinski F."/>
            <person name="Lammers P.J."/>
            <person name="Masclaux F.G."/>
            <person name="Murat C."/>
            <person name="Morin E."/>
            <person name="Ndikumana S."/>
            <person name="Pagni M."/>
            <person name="Petitpierre D."/>
            <person name="Requena N."/>
            <person name="Rosikiewicz P."/>
            <person name="Riley R."/>
            <person name="Saito K."/>
            <person name="San Clemente H."/>
            <person name="Shapiro H."/>
            <person name="van Tuinen D."/>
            <person name="Becard G."/>
            <person name="Bonfante P."/>
            <person name="Paszkowski U."/>
            <person name="Shachar-Hill Y.Y."/>
            <person name="Tuskan G.A."/>
            <person name="Young P.W."/>
            <person name="Sanders I.R."/>
            <person name="Henrissat B."/>
            <person name="Rensing S.A."/>
            <person name="Grigoriev I.V."/>
            <person name="Corradi N."/>
            <person name="Roux C."/>
            <person name="Martin F."/>
        </authorList>
    </citation>
    <scope>NUCLEOTIDE SEQUENCE [LARGE SCALE GENOMIC DNA]</scope>
    <source>
        <strain evidence="2 3">DAOM 197198</strain>
    </source>
</reference>
<proteinExistence type="predicted"/>
<accession>A0A2P4NWY9</accession>
<dbReference type="EMBL" id="AUPC02000648">
    <property type="protein sequence ID" value="POG57659.1"/>
    <property type="molecule type" value="Genomic_DNA"/>
</dbReference>
<keyword evidence="1" id="KW-0812">Transmembrane</keyword>
<evidence type="ECO:0000313" key="2">
    <source>
        <dbReference type="EMBL" id="POG57659.1"/>
    </source>
</evidence>